<evidence type="ECO:0000313" key="2">
    <source>
        <dbReference type="EMBL" id="EEZ75141.1"/>
    </source>
</evidence>
<organism evidence="2 3">
    <name type="scientific">Neisseria lactamica ATCC 23970</name>
    <dbReference type="NCBI Taxonomy" id="546265"/>
    <lineage>
        <taxon>Bacteria</taxon>
        <taxon>Pseudomonadati</taxon>
        <taxon>Pseudomonadota</taxon>
        <taxon>Betaproteobacteria</taxon>
        <taxon>Neisseriales</taxon>
        <taxon>Neisseriaceae</taxon>
        <taxon>Neisseria</taxon>
    </lineage>
</organism>
<gene>
    <name evidence="2" type="ORF">NEILACOT_04810</name>
</gene>
<dbReference type="RefSeq" id="WP_003710183.1">
    <property type="nucleotide sequence ID" value="NZ_KN046803.1"/>
</dbReference>
<dbReference type="AlphaFoldDB" id="D0WB85"/>
<name>D0WB85_NEILA</name>
<comment type="caution">
    <text evidence="2">The sequence shown here is derived from an EMBL/GenBank/DDBJ whole genome shotgun (WGS) entry which is preliminary data.</text>
</comment>
<proteinExistence type="predicted"/>
<protein>
    <submittedName>
        <fullName evidence="2">Uncharacterized protein</fullName>
    </submittedName>
</protein>
<accession>D0WB85</accession>
<reference evidence="2 3" key="1">
    <citation type="submission" date="2009-10" db="EMBL/GenBank/DDBJ databases">
        <authorList>
            <person name="Weinstock G."/>
            <person name="Sodergren E."/>
            <person name="Clifton S."/>
            <person name="Fulton L."/>
            <person name="Fulton B."/>
            <person name="Courtney L."/>
            <person name="Fronick C."/>
            <person name="Harrison M."/>
            <person name="Strong C."/>
            <person name="Farmer C."/>
            <person name="Delahaunty K."/>
            <person name="Markovic C."/>
            <person name="Hall O."/>
            <person name="Minx P."/>
            <person name="Tomlinson C."/>
            <person name="Mitreva M."/>
            <person name="Nelson J."/>
            <person name="Hou S."/>
            <person name="Wollam A."/>
            <person name="Pepin K.H."/>
            <person name="Johnson M."/>
            <person name="Bhonagiri V."/>
            <person name="Nash W.E."/>
            <person name="Warren W."/>
            <person name="Chinwalla A."/>
            <person name="Mardis E.R."/>
            <person name="Wilson R.K."/>
        </authorList>
    </citation>
    <scope>NUCLEOTIDE SEQUENCE [LARGE SCALE GENOMIC DNA]</scope>
    <source>
        <strain evidence="2 3">ATCC 23970</strain>
    </source>
</reference>
<dbReference type="Proteomes" id="UP000003843">
    <property type="component" value="Unassembled WGS sequence"/>
</dbReference>
<feature type="region of interest" description="Disordered" evidence="1">
    <location>
        <begin position="19"/>
        <end position="38"/>
    </location>
</feature>
<dbReference type="EMBL" id="ACEQ02000022">
    <property type="protein sequence ID" value="EEZ75141.1"/>
    <property type="molecule type" value="Genomic_DNA"/>
</dbReference>
<evidence type="ECO:0000313" key="3">
    <source>
        <dbReference type="Proteomes" id="UP000003843"/>
    </source>
</evidence>
<sequence length="105" mass="11515">MPSESGGFLIRTVFGSSFPRKQKPKIPSFPQKRESSLSGFSDFRHISTRFDSVISPVSVIADNTVVFSFPDSRLRGNDGGRLAVFPDKSLRLLIAGFRPLGNNGI</sequence>
<evidence type="ECO:0000256" key="1">
    <source>
        <dbReference type="SAM" id="MobiDB-lite"/>
    </source>
</evidence>